<keyword evidence="2" id="KW-1185">Reference proteome</keyword>
<dbReference type="EMBL" id="BLAX01000001">
    <property type="protein sequence ID" value="GET34611.1"/>
    <property type="molecule type" value="Genomic_DNA"/>
</dbReference>
<dbReference type="Proteomes" id="UP000391834">
    <property type="component" value="Unassembled WGS sequence"/>
</dbReference>
<dbReference type="AlphaFoldDB" id="A0A5M4B3Z5"/>
<dbReference type="OrthoDB" id="1116693at2"/>
<sequence length="229" mass="26171">MTTSFNFSMGTLTQRADRIDNLLERDAEQVSPLGYDETFRTNLKTKVTAFRQMPSDNYWLGQQTLKTDAKNKAYAQVKELLSTLRFRCKYALGEQSVEYKAIRFNKLKDVKAADLINLANHICTTCREMLDKLASRNITEETLTEIEAAVTVLDDAIDEQQTLISTREAKTVERERAANEIYRSITEICEAGKDIWEGANEAYYNDYVIYGSKDTIEEDEPVEDAATEQ</sequence>
<dbReference type="RefSeq" id="WP_027586123.1">
    <property type="nucleotide sequence ID" value="NZ_BLAX01000001.1"/>
</dbReference>
<gene>
    <name evidence="1" type="ORF">PbJCM13498_34740</name>
</gene>
<reference evidence="1 2" key="1">
    <citation type="submission" date="2019-10" db="EMBL/GenBank/DDBJ databases">
        <title>Prolixibacter strains distinguished by the presence of nitrate reductase genes were adept at nitrate-dependent anaerobic corrosion of metallic iron and carbon steel.</title>
        <authorList>
            <person name="Iino T."/>
            <person name="Shono N."/>
            <person name="Ito K."/>
            <person name="Nakamura R."/>
            <person name="Sueoka K."/>
            <person name="Harayama S."/>
            <person name="Ohkuma M."/>
        </authorList>
    </citation>
    <scope>NUCLEOTIDE SEQUENCE [LARGE SCALE GENOMIC DNA]</scope>
    <source>
        <strain evidence="1 2">JCM 13498</strain>
    </source>
</reference>
<evidence type="ECO:0000313" key="1">
    <source>
        <dbReference type="EMBL" id="GET34611.1"/>
    </source>
</evidence>
<proteinExistence type="predicted"/>
<name>A0A5M4B3Z5_9BACT</name>
<protein>
    <submittedName>
        <fullName evidence="1">Uncharacterized protein</fullName>
    </submittedName>
</protein>
<accession>A0A5M4B3Z5</accession>
<comment type="caution">
    <text evidence="1">The sequence shown here is derived from an EMBL/GenBank/DDBJ whole genome shotgun (WGS) entry which is preliminary data.</text>
</comment>
<organism evidence="1 2">
    <name type="scientific">Prolixibacter bellariivorans</name>
    <dbReference type="NCBI Taxonomy" id="314319"/>
    <lineage>
        <taxon>Bacteria</taxon>
        <taxon>Pseudomonadati</taxon>
        <taxon>Bacteroidota</taxon>
        <taxon>Bacteroidia</taxon>
        <taxon>Marinilabiliales</taxon>
        <taxon>Prolixibacteraceae</taxon>
        <taxon>Prolixibacter</taxon>
    </lineage>
</organism>
<evidence type="ECO:0000313" key="2">
    <source>
        <dbReference type="Proteomes" id="UP000391834"/>
    </source>
</evidence>